<proteinExistence type="predicted"/>
<dbReference type="Proteomes" id="UP000046395">
    <property type="component" value="Unassembled WGS sequence"/>
</dbReference>
<evidence type="ECO:0000313" key="1">
    <source>
        <dbReference type="Proteomes" id="UP000046395"/>
    </source>
</evidence>
<name>A0A5S6Q2V4_TRIMR</name>
<evidence type="ECO:0000313" key="2">
    <source>
        <dbReference type="WBParaSite" id="TMUE_0000001297.1"/>
    </source>
</evidence>
<organism evidence="1 2">
    <name type="scientific">Trichuris muris</name>
    <name type="common">Mouse whipworm</name>
    <dbReference type="NCBI Taxonomy" id="70415"/>
    <lineage>
        <taxon>Eukaryota</taxon>
        <taxon>Metazoa</taxon>
        <taxon>Ecdysozoa</taxon>
        <taxon>Nematoda</taxon>
        <taxon>Enoplea</taxon>
        <taxon>Dorylaimia</taxon>
        <taxon>Trichinellida</taxon>
        <taxon>Trichuridae</taxon>
        <taxon>Trichuris</taxon>
    </lineage>
</organism>
<dbReference type="AlphaFoldDB" id="A0A5S6Q2V4"/>
<dbReference type="WBParaSite" id="TMUE_0000001297.1">
    <property type="protein sequence ID" value="TMUE_0000001297.1"/>
    <property type="gene ID" value="WBGene00297199"/>
</dbReference>
<accession>A0A5S6Q2V4</accession>
<protein>
    <submittedName>
        <fullName evidence="2">G-protein coupled receptors family 1 profile domain-containing protein</fullName>
    </submittedName>
</protein>
<keyword evidence="1" id="KW-1185">Reference proteome</keyword>
<sequence>MSTYTPTPTNDENRTEKSGVDLYTGIYAIQLFCLSKLLACSRQVNRFTDAKKVRYMATVRSFNRCLVSLIVAICFPNL</sequence>
<reference evidence="2" key="1">
    <citation type="submission" date="2019-12" db="UniProtKB">
        <authorList>
            <consortium name="WormBaseParasite"/>
        </authorList>
    </citation>
    <scope>IDENTIFICATION</scope>
</reference>